<accession>A0A0E9WU90</accession>
<proteinExistence type="predicted"/>
<name>A0A0E9WU90_ANGAN</name>
<evidence type="ECO:0000313" key="2">
    <source>
        <dbReference type="EMBL" id="JAH93105.1"/>
    </source>
</evidence>
<feature type="compositionally biased region" description="Basic and acidic residues" evidence="1">
    <location>
        <begin position="21"/>
        <end position="30"/>
    </location>
</feature>
<reference evidence="2" key="2">
    <citation type="journal article" date="2015" name="Fish Shellfish Immunol.">
        <title>Early steps in the European eel (Anguilla anguilla)-Vibrio vulnificus interaction in the gills: Role of the RtxA13 toxin.</title>
        <authorList>
            <person name="Callol A."/>
            <person name="Pajuelo D."/>
            <person name="Ebbesson L."/>
            <person name="Teles M."/>
            <person name="MacKenzie S."/>
            <person name="Amaro C."/>
        </authorList>
    </citation>
    <scope>NUCLEOTIDE SEQUENCE</scope>
</reference>
<dbReference type="AlphaFoldDB" id="A0A0E9WU90"/>
<sequence length="58" mass="6792">MGRMAQFKNPSNKSNHHKSPRSPDDTDHLPRNFGLPHKHTALLSQRIIFFFYSNTNKK</sequence>
<reference evidence="2" key="1">
    <citation type="submission" date="2014-11" db="EMBL/GenBank/DDBJ databases">
        <authorList>
            <person name="Amaro Gonzalez C."/>
        </authorList>
    </citation>
    <scope>NUCLEOTIDE SEQUENCE</scope>
</reference>
<protein>
    <submittedName>
        <fullName evidence="2">Uncharacterized protein</fullName>
    </submittedName>
</protein>
<feature type="region of interest" description="Disordered" evidence="1">
    <location>
        <begin position="1"/>
        <end position="35"/>
    </location>
</feature>
<dbReference type="EMBL" id="GBXM01015472">
    <property type="protein sequence ID" value="JAH93105.1"/>
    <property type="molecule type" value="Transcribed_RNA"/>
</dbReference>
<evidence type="ECO:0000256" key="1">
    <source>
        <dbReference type="SAM" id="MobiDB-lite"/>
    </source>
</evidence>
<organism evidence="2">
    <name type="scientific">Anguilla anguilla</name>
    <name type="common">European freshwater eel</name>
    <name type="synonym">Muraena anguilla</name>
    <dbReference type="NCBI Taxonomy" id="7936"/>
    <lineage>
        <taxon>Eukaryota</taxon>
        <taxon>Metazoa</taxon>
        <taxon>Chordata</taxon>
        <taxon>Craniata</taxon>
        <taxon>Vertebrata</taxon>
        <taxon>Euteleostomi</taxon>
        <taxon>Actinopterygii</taxon>
        <taxon>Neopterygii</taxon>
        <taxon>Teleostei</taxon>
        <taxon>Anguilliformes</taxon>
        <taxon>Anguillidae</taxon>
        <taxon>Anguilla</taxon>
    </lineage>
</organism>